<dbReference type="InterPro" id="IPR016032">
    <property type="entry name" value="Sig_transdc_resp-reg_C-effctor"/>
</dbReference>
<organism evidence="6 7">
    <name type="scientific">Corynebacterium sanguinis</name>
    <dbReference type="NCBI Taxonomy" id="2594913"/>
    <lineage>
        <taxon>Bacteria</taxon>
        <taxon>Bacillati</taxon>
        <taxon>Actinomycetota</taxon>
        <taxon>Actinomycetes</taxon>
        <taxon>Mycobacteriales</taxon>
        <taxon>Corynebacteriaceae</taxon>
        <taxon>Corynebacterium</taxon>
    </lineage>
</organism>
<dbReference type="InterPro" id="IPR000792">
    <property type="entry name" value="Tscrpt_reg_LuxR_C"/>
</dbReference>
<dbReference type="GO" id="GO:0000160">
    <property type="term" value="P:phosphorelay signal transduction system"/>
    <property type="evidence" value="ECO:0007669"/>
    <property type="project" value="InterPro"/>
</dbReference>
<evidence type="ECO:0000259" key="4">
    <source>
        <dbReference type="PROSITE" id="PS50043"/>
    </source>
</evidence>
<dbReference type="SMART" id="SM00448">
    <property type="entry name" value="REC"/>
    <property type="match status" value="1"/>
</dbReference>
<dbReference type="Proteomes" id="UP000336646">
    <property type="component" value="Unassembled WGS sequence"/>
</dbReference>
<dbReference type="CDD" id="cd06170">
    <property type="entry name" value="LuxR_C_like"/>
    <property type="match status" value="1"/>
</dbReference>
<dbReference type="GO" id="GO:0006355">
    <property type="term" value="P:regulation of DNA-templated transcription"/>
    <property type="evidence" value="ECO:0007669"/>
    <property type="project" value="InterPro"/>
</dbReference>
<dbReference type="PRINTS" id="PR00038">
    <property type="entry name" value="HTHLUXR"/>
</dbReference>
<dbReference type="RefSeq" id="WP_144317240.1">
    <property type="nucleotide sequence ID" value="NZ_CP038157.1"/>
</dbReference>
<dbReference type="PANTHER" id="PTHR43214">
    <property type="entry name" value="TWO-COMPONENT RESPONSE REGULATOR"/>
    <property type="match status" value="1"/>
</dbReference>
<dbReference type="Pfam" id="PF00196">
    <property type="entry name" value="GerE"/>
    <property type="match status" value="1"/>
</dbReference>
<dbReference type="SMART" id="SM00421">
    <property type="entry name" value="HTH_LUXR"/>
    <property type="match status" value="1"/>
</dbReference>
<dbReference type="SUPFAM" id="SSF52172">
    <property type="entry name" value="CheY-like"/>
    <property type="match status" value="1"/>
</dbReference>
<comment type="caution">
    <text evidence="6">The sequence shown here is derived from an EMBL/GenBank/DDBJ whole genome shotgun (WGS) entry which is preliminary data.</text>
</comment>
<dbReference type="GeneID" id="74900860"/>
<dbReference type="Pfam" id="PF00072">
    <property type="entry name" value="Response_reg"/>
    <property type="match status" value="1"/>
</dbReference>
<dbReference type="InterPro" id="IPR011006">
    <property type="entry name" value="CheY-like_superfamily"/>
</dbReference>
<feature type="modified residue" description="4-aspartylphosphate" evidence="3">
    <location>
        <position position="58"/>
    </location>
</feature>
<dbReference type="InterPro" id="IPR001789">
    <property type="entry name" value="Sig_transdc_resp-reg_receiver"/>
</dbReference>
<evidence type="ECO:0000259" key="5">
    <source>
        <dbReference type="PROSITE" id="PS50110"/>
    </source>
</evidence>
<evidence type="ECO:0000313" key="7">
    <source>
        <dbReference type="Proteomes" id="UP000336646"/>
    </source>
</evidence>
<accession>A0A6C1TX88</accession>
<dbReference type="Gene3D" id="3.40.50.2300">
    <property type="match status" value="1"/>
</dbReference>
<sequence>MKTTPIRALLIDDHEMLLRGLRLIFDTIDGIDIVAATTAGAEALMLAREHTVDIIITDAAMPGVDGLGVVKQCAPEFPVLVLTTFDDASLVSALLSAGAAGYILKDVAPEQFARAIADAAAGGLVLDPRIARFAHEAPTNELAILTRAERGVAELIAQGKTNQEIAAQLHLAEGTVKNHVSRILGKVGARDRTVLALRLSGSLRGSD</sequence>
<evidence type="ECO:0000256" key="1">
    <source>
        <dbReference type="ARBA" id="ARBA00022553"/>
    </source>
</evidence>
<evidence type="ECO:0000256" key="2">
    <source>
        <dbReference type="ARBA" id="ARBA00023125"/>
    </source>
</evidence>
<dbReference type="PROSITE" id="PS50043">
    <property type="entry name" value="HTH_LUXR_2"/>
    <property type="match status" value="1"/>
</dbReference>
<evidence type="ECO:0000256" key="3">
    <source>
        <dbReference type="PROSITE-ProRule" id="PRU00169"/>
    </source>
</evidence>
<dbReference type="AlphaFoldDB" id="A0A6C1TX88"/>
<keyword evidence="1 3" id="KW-0597">Phosphoprotein</keyword>
<dbReference type="InterPro" id="IPR058245">
    <property type="entry name" value="NreC/VraR/RcsB-like_REC"/>
</dbReference>
<protein>
    <submittedName>
        <fullName evidence="6">Response regulator transcription factor</fullName>
    </submittedName>
</protein>
<feature type="domain" description="Response regulatory" evidence="5">
    <location>
        <begin position="7"/>
        <end position="120"/>
    </location>
</feature>
<dbReference type="SUPFAM" id="SSF46894">
    <property type="entry name" value="C-terminal effector domain of the bipartite response regulators"/>
    <property type="match status" value="1"/>
</dbReference>
<reference evidence="6 7" key="1">
    <citation type="submission" date="2018-12" db="EMBL/GenBank/DDBJ databases">
        <title>Corynebacterium sanguinis sp. nov., a clinically-associated and environmental corynebacterium.</title>
        <authorList>
            <person name="Gonzales-Siles L."/>
            <person name="Jaen-Luchoro D."/>
            <person name="Cardew S."/>
            <person name="Inganas E."/>
            <person name="Ohlen M."/>
            <person name="Jensie-Markopolous S."/>
            <person name="Pinyeiro-Iglesias B."/>
            <person name="Molin K."/>
            <person name="Skovbjerg S."/>
            <person name="Svensson-Stadler L."/>
            <person name="Funke G."/>
            <person name="Moore E.R.B."/>
        </authorList>
    </citation>
    <scope>NUCLEOTIDE SEQUENCE [LARGE SCALE GENOMIC DNA]</scope>
    <source>
        <strain evidence="6 7">58734</strain>
    </source>
</reference>
<feature type="domain" description="HTH luxR-type" evidence="4">
    <location>
        <begin position="138"/>
        <end position="203"/>
    </location>
</feature>
<dbReference type="PROSITE" id="PS00622">
    <property type="entry name" value="HTH_LUXR_1"/>
    <property type="match status" value="1"/>
</dbReference>
<dbReference type="PROSITE" id="PS50110">
    <property type="entry name" value="RESPONSE_REGULATORY"/>
    <property type="match status" value="1"/>
</dbReference>
<name>A0A6C1TX88_9CORY</name>
<keyword evidence="2" id="KW-0238">DNA-binding</keyword>
<dbReference type="GO" id="GO:0003677">
    <property type="term" value="F:DNA binding"/>
    <property type="evidence" value="ECO:0007669"/>
    <property type="project" value="UniProtKB-KW"/>
</dbReference>
<evidence type="ECO:0000313" key="6">
    <source>
        <dbReference type="EMBL" id="TVS27093.1"/>
    </source>
</evidence>
<gene>
    <name evidence="6" type="ORF">EKI59_09520</name>
</gene>
<proteinExistence type="predicted"/>
<dbReference type="OrthoDB" id="9808843at2"/>
<dbReference type="CDD" id="cd17535">
    <property type="entry name" value="REC_NarL-like"/>
    <property type="match status" value="1"/>
</dbReference>
<dbReference type="InterPro" id="IPR039420">
    <property type="entry name" value="WalR-like"/>
</dbReference>
<dbReference type="EMBL" id="RXIR01000023">
    <property type="protein sequence ID" value="TVS27093.1"/>
    <property type="molecule type" value="Genomic_DNA"/>
</dbReference>